<keyword evidence="7" id="KW-1015">Disulfide bond</keyword>
<organism evidence="13 14">
    <name type="scientific">Persicimonas caeni</name>
    <dbReference type="NCBI Taxonomy" id="2292766"/>
    <lineage>
        <taxon>Bacteria</taxon>
        <taxon>Deltaproteobacteria</taxon>
        <taxon>Bradymonadales</taxon>
        <taxon>Bradymonadaceae</taxon>
        <taxon>Persicimonas</taxon>
    </lineage>
</organism>
<dbReference type="EMBL" id="CP041186">
    <property type="protein sequence ID" value="QDG52459.1"/>
    <property type="molecule type" value="Genomic_DNA"/>
</dbReference>
<dbReference type="Pfam" id="PF17975">
    <property type="entry name" value="RNR_Alpha"/>
    <property type="match status" value="1"/>
</dbReference>
<gene>
    <name evidence="13" type="ORF">FIV42_17450</name>
</gene>
<dbReference type="GO" id="GO:0031419">
    <property type="term" value="F:cobalamin binding"/>
    <property type="evidence" value="ECO:0007669"/>
    <property type="project" value="UniProtKB-KW"/>
</dbReference>
<dbReference type="RefSeq" id="WP_141198930.1">
    <property type="nucleotide sequence ID" value="NZ_CP041186.1"/>
</dbReference>
<evidence type="ECO:0000256" key="4">
    <source>
        <dbReference type="ARBA" id="ARBA00022628"/>
    </source>
</evidence>
<dbReference type="AlphaFoldDB" id="A0A4Y6PWE7"/>
<dbReference type="InterPro" id="IPR050862">
    <property type="entry name" value="RdRp_reductase_class-2"/>
</dbReference>
<keyword evidence="13" id="KW-0645">Protease</keyword>
<keyword evidence="14" id="KW-1185">Reference proteome</keyword>
<keyword evidence="8" id="KW-0676">Redox-active center</keyword>
<proteinExistence type="inferred from homology"/>
<comment type="cofactor">
    <cofactor evidence="1">
        <name>adenosylcob(III)alamin</name>
        <dbReference type="ChEBI" id="CHEBI:18408"/>
    </cofactor>
</comment>
<accession>A0A5B8Y7U9</accession>
<dbReference type="GO" id="GO:0004748">
    <property type="term" value="F:ribonucleoside-diphosphate reductase activity, thioredoxin disulfide as acceptor"/>
    <property type="evidence" value="ECO:0007669"/>
    <property type="project" value="TreeGrafter"/>
</dbReference>
<reference evidence="13 14" key="1">
    <citation type="submission" date="2019-06" db="EMBL/GenBank/DDBJ databases">
        <title>Persicimonas caeni gen. nov., sp. nov., a predatory bacterium isolated from solar saltern.</title>
        <authorList>
            <person name="Wang S."/>
        </authorList>
    </citation>
    <scope>NUCLEOTIDE SEQUENCE [LARGE SCALE GENOMIC DNA]</scope>
    <source>
        <strain evidence="13 14">YN101</strain>
    </source>
</reference>
<dbReference type="SUPFAM" id="SSF51998">
    <property type="entry name" value="PFL-like glycyl radical enzymes"/>
    <property type="match status" value="1"/>
</dbReference>
<evidence type="ECO:0000256" key="3">
    <source>
        <dbReference type="ARBA" id="ARBA00012275"/>
    </source>
</evidence>
<evidence type="ECO:0000313" key="14">
    <source>
        <dbReference type="Proteomes" id="UP000315995"/>
    </source>
</evidence>
<dbReference type="Pfam" id="PF21995">
    <property type="entry name" value="RNR-II_ins_dom"/>
    <property type="match status" value="1"/>
</dbReference>
<dbReference type="GO" id="GO:0008233">
    <property type="term" value="F:peptidase activity"/>
    <property type="evidence" value="ECO:0007669"/>
    <property type="project" value="UniProtKB-KW"/>
</dbReference>
<dbReference type="Proteomes" id="UP000315995">
    <property type="component" value="Chromosome"/>
</dbReference>
<evidence type="ECO:0000256" key="5">
    <source>
        <dbReference type="ARBA" id="ARBA00022705"/>
    </source>
</evidence>
<sequence>MIIDVEKWGTFSLDERFLDEYRERPVKWGFGDLSWATYKRTYSRDGEDWWQTCQRVIEGMFTVQRVHCMERGLPWDEEKAHRFACKAYDRLFHFKWTPPGRGLWMMGSDYVYERGGAALNNCGFISTKEIDRNFARPFSWMFGMSMLGVGVGFDTKGAGKREIVKPEVSNENFVIPDSREGWAAALTKLLNAYVGEDTLPREWDFSQIRPKGAPIKSFGGVASGPAPLEKMLETLENLFDGYVGKKVDSKLIVDTMNITGRCVVSGGVRRTAQIAFGAPDDTEFLDLKMDPEKVSAWRWASNNSIAAEVGMDYSEVAKRTGKNGEPGYLWLENARAFGRMKDEANWKDEHAEGSNPCVEQTLWDKELCCLVETYPTHHDSIDDYKETLRVAYQYAKTVTLIQTHDPGTNAVMLRNRRIGCSMTGIVQAINKHGYREFFNWCDEGYQYIQYLDKKYSDWLCIPRSIKTTSVKPSGTVSLLAGSTPGVHWDHAPYYIRRIRVQEGHELLDMCEKAGYHIEEDHYSDNTMVISFPIKVNSLDRRKNEVSLREKVDLAAQVQHYWADNQVSCTAEFDPDTEAEEIPRILAAYETRLKGISFLPMRDHGYKQPPYEAITEEEYHEMMKGITPLKQHNGNTLHHDQEDKFCDGEACSVDF</sequence>
<keyword evidence="5" id="KW-0235">DNA replication</keyword>
<evidence type="ECO:0000259" key="11">
    <source>
        <dbReference type="Pfam" id="PF17975"/>
    </source>
</evidence>
<keyword evidence="4" id="KW-0846">Cobalamin</keyword>
<comment type="similarity">
    <text evidence="2">Belongs to the class II ribonucleoside-triphosphate reductase family.</text>
</comment>
<dbReference type="PANTHER" id="PTHR43371:SF1">
    <property type="entry name" value="RIBONUCLEOSIDE-DIPHOSPHATE REDUCTASE"/>
    <property type="match status" value="1"/>
</dbReference>
<evidence type="ECO:0000256" key="2">
    <source>
        <dbReference type="ARBA" id="ARBA00005654"/>
    </source>
</evidence>
<evidence type="ECO:0000259" key="12">
    <source>
        <dbReference type="Pfam" id="PF21995"/>
    </source>
</evidence>
<comment type="catalytic activity">
    <reaction evidence="10">
        <text>a 2'-deoxyribonucleoside 5'-triphosphate + [thioredoxin]-disulfide + H2O = a ribonucleoside 5'-triphosphate + [thioredoxin]-dithiol</text>
        <dbReference type="Rhea" id="RHEA:12701"/>
        <dbReference type="Rhea" id="RHEA-COMP:10698"/>
        <dbReference type="Rhea" id="RHEA-COMP:10700"/>
        <dbReference type="ChEBI" id="CHEBI:15377"/>
        <dbReference type="ChEBI" id="CHEBI:29950"/>
        <dbReference type="ChEBI" id="CHEBI:50058"/>
        <dbReference type="ChEBI" id="CHEBI:61557"/>
        <dbReference type="ChEBI" id="CHEBI:61560"/>
        <dbReference type="EC" id="1.17.4.2"/>
    </reaction>
</comment>
<evidence type="ECO:0000313" key="13">
    <source>
        <dbReference type="EMBL" id="QDG52459.1"/>
    </source>
</evidence>
<keyword evidence="9" id="KW-0170">Cobalt</keyword>
<feature type="domain" description="Ribonucleotide reductase alpha-helical" evidence="11">
    <location>
        <begin position="13"/>
        <end position="108"/>
    </location>
</feature>
<name>A0A4Y6PWE7_PERCE</name>
<evidence type="ECO:0000256" key="7">
    <source>
        <dbReference type="ARBA" id="ARBA00023157"/>
    </source>
</evidence>
<dbReference type="EC" id="1.17.4.2" evidence="3"/>
<dbReference type="PANTHER" id="PTHR43371">
    <property type="entry name" value="VITAMIN B12-DEPENDENT RIBONUCLEOTIDE REDUCTASE"/>
    <property type="match status" value="1"/>
</dbReference>
<evidence type="ECO:0000256" key="6">
    <source>
        <dbReference type="ARBA" id="ARBA00023002"/>
    </source>
</evidence>
<keyword evidence="13" id="KW-0378">Hydrolase</keyword>
<dbReference type="Gene3D" id="3.20.70.20">
    <property type="match status" value="3"/>
</dbReference>
<dbReference type="OrthoDB" id="9762933at2"/>
<keyword evidence="6" id="KW-0560">Oxidoreductase</keyword>
<dbReference type="GO" id="GO:0006508">
    <property type="term" value="P:proteolysis"/>
    <property type="evidence" value="ECO:0007669"/>
    <property type="project" value="UniProtKB-KW"/>
</dbReference>
<protein>
    <recommendedName>
        <fullName evidence="3">ribonucleoside-triphosphate reductase (thioredoxin)</fullName>
        <ecNumber evidence="3">1.17.4.2</ecNumber>
    </recommendedName>
</protein>
<evidence type="ECO:0000256" key="10">
    <source>
        <dbReference type="ARBA" id="ARBA00048987"/>
    </source>
</evidence>
<dbReference type="InterPro" id="IPR040763">
    <property type="entry name" value="RNR_alpha_hel"/>
</dbReference>
<dbReference type="GO" id="GO:0006260">
    <property type="term" value="P:DNA replication"/>
    <property type="evidence" value="ECO:0007669"/>
    <property type="project" value="UniProtKB-KW"/>
</dbReference>
<accession>A0A4Y6PWE7</accession>
<feature type="domain" description="B12-dependent ribonucleotide reductase insertion" evidence="12">
    <location>
        <begin position="165"/>
        <end position="237"/>
    </location>
</feature>
<dbReference type="GO" id="GO:0008998">
    <property type="term" value="F:ribonucleoside-triphosphate reductase (thioredoxin) activity"/>
    <property type="evidence" value="ECO:0007669"/>
    <property type="project" value="UniProtKB-EC"/>
</dbReference>
<evidence type="ECO:0000256" key="1">
    <source>
        <dbReference type="ARBA" id="ARBA00001922"/>
    </source>
</evidence>
<evidence type="ECO:0000256" key="9">
    <source>
        <dbReference type="ARBA" id="ARBA00023285"/>
    </source>
</evidence>
<dbReference type="InterPro" id="IPR054158">
    <property type="entry name" value="RNR-II_ins_dom"/>
</dbReference>
<evidence type="ECO:0000256" key="8">
    <source>
        <dbReference type="ARBA" id="ARBA00023284"/>
    </source>
</evidence>